<evidence type="ECO:0000256" key="9">
    <source>
        <dbReference type="ARBA" id="ARBA00032024"/>
    </source>
</evidence>
<dbReference type="Pfam" id="PF08546">
    <property type="entry name" value="ApbA_C"/>
    <property type="match status" value="1"/>
</dbReference>
<gene>
    <name evidence="14" type="ORF">P8V03_07020</name>
</gene>
<dbReference type="SUPFAM" id="SSF48179">
    <property type="entry name" value="6-phosphogluconate dehydrogenase C-terminal domain-like"/>
    <property type="match status" value="1"/>
</dbReference>
<dbReference type="InterPro" id="IPR008927">
    <property type="entry name" value="6-PGluconate_DH-like_C_sf"/>
</dbReference>
<evidence type="ECO:0000256" key="3">
    <source>
        <dbReference type="ARBA" id="ARBA00007870"/>
    </source>
</evidence>
<dbReference type="Pfam" id="PF02558">
    <property type="entry name" value="ApbA"/>
    <property type="match status" value="1"/>
</dbReference>
<sequence length="311" mass="34269">MKIAIIGAGAMGSLYGGYLSKSGEEVYLVDIWQEHIDKINENGLIIKEEDRELITYPKATTNASEIGIVDLVIVFVKSTLTREVVENNRDLLGPNTLVMSLQNGYGNIEQIERYVKRDDIIAGTTSHGAIMIGPGKISHAGRGDTCIGWVGCNKSNSIDAISKLLHKSGFNTIISNNVMELVWKKLIVNAGINALTAILEVKNGELLNEEDTRTVMTMAIEEAVDVAEAAGIKLNKAETVEKVMKVAIDTANNKSSMLQDILNKRKTEIDTINGAIVQEGKRYWIKTPVNQVLYNLIKAKENQYFKQNTSE</sequence>
<keyword evidence="7 11" id="KW-0521">NADP</keyword>
<evidence type="ECO:0000313" key="14">
    <source>
        <dbReference type="EMBL" id="MDW8800902.1"/>
    </source>
</evidence>
<evidence type="ECO:0000256" key="8">
    <source>
        <dbReference type="ARBA" id="ARBA00023002"/>
    </source>
</evidence>
<dbReference type="NCBIfam" id="TIGR00745">
    <property type="entry name" value="apbA_panE"/>
    <property type="match status" value="1"/>
</dbReference>
<dbReference type="RefSeq" id="WP_318797538.1">
    <property type="nucleotide sequence ID" value="NZ_JARUJP010000006.1"/>
</dbReference>
<accession>A0ABU4JRX8</accession>
<dbReference type="EMBL" id="JARUJP010000006">
    <property type="protein sequence ID" value="MDW8800902.1"/>
    <property type="molecule type" value="Genomic_DNA"/>
</dbReference>
<dbReference type="InterPro" id="IPR003710">
    <property type="entry name" value="ApbA"/>
</dbReference>
<dbReference type="PANTHER" id="PTHR43765:SF2">
    <property type="entry name" value="2-DEHYDROPANTOATE 2-REDUCTASE"/>
    <property type="match status" value="1"/>
</dbReference>
<name>A0ABU4JRX8_9CLOT</name>
<evidence type="ECO:0000256" key="7">
    <source>
        <dbReference type="ARBA" id="ARBA00022857"/>
    </source>
</evidence>
<dbReference type="SUPFAM" id="SSF51735">
    <property type="entry name" value="NAD(P)-binding Rossmann-fold domains"/>
    <property type="match status" value="1"/>
</dbReference>
<dbReference type="Proteomes" id="UP001281656">
    <property type="component" value="Unassembled WGS sequence"/>
</dbReference>
<comment type="function">
    <text evidence="1 11">Catalyzes the NADPH-dependent reduction of ketopantoate into pantoic acid.</text>
</comment>
<feature type="domain" description="Ketopantoate reductase N-terminal" evidence="12">
    <location>
        <begin position="3"/>
        <end position="148"/>
    </location>
</feature>
<evidence type="ECO:0000256" key="10">
    <source>
        <dbReference type="ARBA" id="ARBA00048793"/>
    </source>
</evidence>
<dbReference type="Gene3D" id="1.10.1040.10">
    <property type="entry name" value="N-(1-d-carboxylethyl)-l-norvaline Dehydrogenase, domain 2"/>
    <property type="match status" value="1"/>
</dbReference>
<dbReference type="InterPro" id="IPR013328">
    <property type="entry name" value="6PGD_dom2"/>
</dbReference>
<keyword evidence="15" id="KW-1185">Reference proteome</keyword>
<evidence type="ECO:0000256" key="1">
    <source>
        <dbReference type="ARBA" id="ARBA00002919"/>
    </source>
</evidence>
<comment type="catalytic activity">
    <reaction evidence="10 11">
        <text>(R)-pantoate + NADP(+) = 2-dehydropantoate + NADPH + H(+)</text>
        <dbReference type="Rhea" id="RHEA:16233"/>
        <dbReference type="ChEBI" id="CHEBI:11561"/>
        <dbReference type="ChEBI" id="CHEBI:15378"/>
        <dbReference type="ChEBI" id="CHEBI:15980"/>
        <dbReference type="ChEBI" id="CHEBI:57783"/>
        <dbReference type="ChEBI" id="CHEBI:58349"/>
        <dbReference type="EC" id="1.1.1.169"/>
    </reaction>
</comment>
<dbReference type="InterPro" id="IPR013332">
    <property type="entry name" value="KPR_N"/>
</dbReference>
<comment type="similarity">
    <text evidence="3 11">Belongs to the ketopantoate reductase family.</text>
</comment>
<dbReference type="EC" id="1.1.1.169" evidence="4 11"/>
<proteinExistence type="inferred from homology"/>
<dbReference type="InterPro" id="IPR050838">
    <property type="entry name" value="Ketopantoate_reductase"/>
</dbReference>
<dbReference type="GO" id="GO:0008677">
    <property type="term" value="F:2-dehydropantoate 2-reductase activity"/>
    <property type="evidence" value="ECO:0007669"/>
    <property type="project" value="UniProtKB-EC"/>
</dbReference>
<evidence type="ECO:0000256" key="11">
    <source>
        <dbReference type="RuleBase" id="RU362068"/>
    </source>
</evidence>
<dbReference type="InterPro" id="IPR036291">
    <property type="entry name" value="NAD(P)-bd_dom_sf"/>
</dbReference>
<evidence type="ECO:0000256" key="6">
    <source>
        <dbReference type="ARBA" id="ARBA00022655"/>
    </source>
</evidence>
<evidence type="ECO:0000313" key="15">
    <source>
        <dbReference type="Proteomes" id="UP001281656"/>
    </source>
</evidence>
<keyword evidence="6 11" id="KW-0566">Pantothenate biosynthesis</keyword>
<evidence type="ECO:0000259" key="12">
    <source>
        <dbReference type="Pfam" id="PF02558"/>
    </source>
</evidence>
<dbReference type="Gene3D" id="3.40.50.720">
    <property type="entry name" value="NAD(P)-binding Rossmann-like Domain"/>
    <property type="match status" value="1"/>
</dbReference>
<dbReference type="InterPro" id="IPR013752">
    <property type="entry name" value="KPA_reductase"/>
</dbReference>
<reference evidence="14 15" key="1">
    <citation type="submission" date="2023-04" db="EMBL/GenBank/DDBJ databases">
        <title>Clostridium tannerae sp. nov., isolated from the fecal material of an alpaca.</title>
        <authorList>
            <person name="Miller S."/>
            <person name="Hendry M."/>
            <person name="King J."/>
            <person name="Sankaranarayanan K."/>
            <person name="Lawson P.A."/>
        </authorList>
    </citation>
    <scope>NUCLEOTIDE SEQUENCE [LARGE SCALE GENOMIC DNA]</scope>
    <source>
        <strain evidence="14 15">A1-XYC3</strain>
    </source>
</reference>
<evidence type="ECO:0000256" key="2">
    <source>
        <dbReference type="ARBA" id="ARBA00004994"/>
    </source>
</evidence>
<keyword evidence="8 11" id="KW-0560">Oxidoreductase</keyword>
<protein>
    <recommendedName>
        <fullName evidence="5 11">2-dehydropantoate 2-reductase</fullName>
        <ecNumber evidence="4 11">1.1.1.169</ecNumber>
    </recommendedName>
    <alternativeName>
        <fullName evidence="9 11">Ketopantoate reductase</fullName>
    </alternativeName>
</protein>
<comment type="caution">
    <text evidence="14">The sequence shown here is derived from an EMBL/GenBank/DDBJ whole genome shotgun (WGS) entry which is preliminary data.</text>
</comment>
<evidence type="ECO:0000256" key="5">
    <source>
        <dbReference type="ARBA" id="ARBA00019465"/>
    </source>
</evidence>
<organism evidence="14 15">
    <name type="scientific">Clostridium tanneri</name>
    <dbReference type="NCBI Taxonomy" id="3037988"/>
    <lineage>
        <taxon>Bacteria</taxon>
        <taxon>Bacillati</taxon>
        <taxon>Bacillota</taxon>
        <taxon>Clostridia</taxon>
        <taxon>Eubacteriales</taxon>
        <taxon>Clostridiaceae</taxon>
        <taxon>Clostridium</taxon>
    </lineage>
</organism>
<dbReference type="PANTHER" id="PTHR43765">
    <property type="entry name" value="2-DEHYDROPANTOATE 2-REDUCTASE-RELATED"/>
    <property type="match status" value="1"/>
</dbReference>
<evidence type="ECO:0000259" key="13">
    <source>
        <dbReference type="Pfam" id="PF08546"/>
    </source>
</evidence>
<comment type="pathway">
    <text evidence="2 11">Cofactor biosynthesis; (R)-pantothenate biosynthesis; (R)-pantoate from 3-methyl-2-oxobutanoate: step 2/2.</text>
</comment>
<evidence type="ECO:0000256" key="4">
    <source>
        <dbReference type="ARBA" id="ARBA00013014"/>
    </source>
</evidence>
<feature type="domain" description="Ketopantoate reductase C-terminal" evidence="13">
    <location>
        <begin position="177"/>
        <end position="301"/>
    </location>
</feature>